<keyword evidence="2" id="KW-1185">Reference proteome</keyword>
<protein>
    <submittedName>
        <fullName evidence="1">Uncharacterized protein</fullName>
    </submittedName>
</protein>
<gene>
    <name evidence="1" type="ORF">HUJ06_028779</name>
</gene>
<evidence type="ECO:0000313" key="2">
    <source>
        <dbReference type="Proteomes" id="UP000607653"/>
    </source>
</evidence>
<dbReference type="Proteomes" id="UP000607653">
    <property type="component" value="Unassembled WGS sequence"/>
</dbReference>
<sequence>MNPLQVLEISVRASNSLSSSDENKIGDFKSFSHTHISLCFLPTLFSLMWVMPICADVASQS</sequence>
<dbReference type="EMBL" id="DUZY01000002">
    <property type="protein sequence ID" value="DAD27310.1"/>
    <property type="molecule type" value="Genomic_DNA"/>
</dbReference>
<comment type="caution">
    <text evidence="1">The sequence shown here is derived from an EMBL/GenBank/DDBJ whole genome shotgun (WGS) entry which is preliminary data.</text>
</comment>
<name>A0A822Y424_NELNU</name>
<reference evidence="1 2" key="1">
    <citation type="journal article" date="2020" name="Mol. Biol. Evol.">
        <title>Distinct Expression and Methylation Patterns for Genes with Different Fates following a Single Whole-Genome Duplication in Flowering Plants.</title>
        <authorList>
            <person name="Shi T."/>
            <person name="Rahmani R.S."/>
            <person name="Gugger P.F."/>
            <person name="Wang M."/>
            <person name="Li H."/>
            <person name="Zhang Y."/>
            <person name="Li Z."/>
            <person name="Wang Q."/>
            <person name="Van de Peer Y."/>
            <person name="Marchal K."/>
            <person name="Chen J."/>
        </authorList>
    </citation>
    <scope>NUCLEOTIDE SEQUENCE [LARGE SCALE GENOMIC DNA]</scope>
    <source>
        <tissue evidence="1">Leaf</tissue>
    </source>
</reference>
<proteinExistence type="predicted"/>
<evidence type="ECO:0000313" key="1">
    <source>
        <dbReference type="EMBL" id="DAD27310.1"/>
    </source>
</evidence>
<dbReference type="AlphaFoldDB" id="A0A822Y424"/>
<accession>A0A822Y424</accession>
<organism evidence="1 2">
    <name type="scientific">Nelumbo nucifera</name>
    <name type="common">Sacred lotus</name>
    <dbReference type="NCBI Taxonomy" id="4432"/>
    <lineage>
        <taxon>Eukaryota</taxon>
        <taxon>Viridiplantae</taxon>
        <taxon>Streptophyta</taxon>
        <taxon>Embryophyta</taxon>
        <taxon>Tracheophyta</taxon>
        <taxon>Spermatophyta</taxon>
        <taxon>Magnoliopsida</taxon>
        <taxon>Proteales</taxon>
        <taxon>Nelumbonaceae</taxon>
        <taxon>Nelumbo</taxon>
    </lineage>
</organism>